<proteinExistence type="predicted"/>
<dbReference type="SUPFAM" id="SSF48371">
    <property type="entry name" value="ARM repeat"/>
    <property type="match status" value="1"/>
</dbReference>
<dbReference type="GO" id="GO:0005730">
    <property type="term" value="C:nucleolus"/>
    <property type="evidence" value="ECO:0007669"/>
    <property type="project" value="TreeGrafter"/>
</dbReference>
<dbReference type="Pfam" id="PF10441">
    <property type="entry name" value="Urb2"/>
    <property type="match status" value="1"/>
</dbReference>
<dbReference type="InterPro" id="IPR018849">
    <property type="entry name" value="Urb2/Npa2_C"/>
</dbReference>
<evidence type="ECO:0000313" key="2">
    <source>
        <dbReference type="EMBL" id="GLB36377.1"/>
    </source>
</evidence>
<evidence type="ECO:0000313" key="3">
    <source>
        <dbReference type="Proteomes" id="UP001063166"/>
    </source>
</evidence>
<dbReference type="Proteomes" id="UP001063166">
    <property type="component" value="Unassembled WGS sequence"/>
</dbReference>
<protein>
    <recommendedName>
        <fullName evidence="1">Nucleolar 27S pre-rRNA processing Urb2/Npa2 C-terminal domain-containing protein</fullName>
    </recommendedName>
</protein>
<comment type="caution">
    <text evidence="2">The sequence shown here is derived from an EMBL/GenBank/DDBJ whole genome shotgun (WGS) entry which is preliminary data.</text>
</comment>
<dbReference type="GO" id="GO:0042254">
    <property type="term" value="P:ribosome biogenesis"/>
    <property type="evidence" value="ECO:0007669"/>
    <property type="project" value="TreeGrafter"/>
</dbReference>
<dbReference type="InterPro" id="IPR052609">
    <property type="entry name" value="Ribosome_Biogenesis_Reg"/>
</dbReference>
<evidence type="ECO:0000259" key="1">
    <source>
        <dbReference type="Pfam" id="PF10441"/>
    </source>
</evidence>
<dbReference type="PANTHER" id="PTHR15682">
    <property type="entry name" value="UNHEALTHY RIBOSOME BIOGENESIS PROTEIN 2 HOMOLOG"/>
    <property type="match status" value="1"/>
</dbReference>
<sequence length="1422" mass="158460">MASVQTSQGFVRALKAASDPPLPGGQQKIEIARQVWDDASFYVPNKAEVVMEWILSKFLKEKDKEPASNPTLDLRFWSLLQDVISSSNMKASETHTRALKTWLPTLLSRIPFAPTLLSLLGQLRALDSAFRRSLSHVVSACVAIIWPLAAQKLTTETILECFGSFIDTYILSQEPDDNLARIGIVITSSYRNSLWNSSHKKKVYIEFLQNYLPCWLEFAAQSSLEELYKTLFDVVYTAGAETLFNLDILRQTRDSKTEDTLFQAISPVLASKVEIYAVLPRLFSSYIEAVKRHRGALISQGSSQAPEGANAETQAYGMQFFASCVSLSDRREQTTQSWAMTVSLLSLVDQEALFNRKQVEAEVLLNRVIEKALQNLEGQTANDFGTYAIQSLSALARIDYDLIIPLVPRILPKLILSQGPSAQSSAFLDLILGYHTKTRTMNTYLETLFSATSPLQAPPFQTAPRELYQTSLSGPVFAAEHLHHLSKATQTFMAGSQAIPTTSFIYDLLKDAWEKFDATEGDGEQRPSKRRKMMDVDSAKSAVSRNRWAVVFSLSARLATIVLSSLPLHALAEDMRRDLCSLLGEVRKFTYRIAKKAIKVLKKLEGDSAWSTSIVAAASLRLQYAVDISGYVSLPSFDDEKFCKRVAEAIQDDTLLPELLIELSRCLFQVALHREHAASQAAFSLSLMYLERNFKSSTASWCGQAHQLTLEKRGRRESAVALMHMIIERWLPVIGSFASTEQLGRLVQILMSISISDRADTSSSGLDTQTLLLQALRSAQFWELPKLRTVVLEHLEKTISTLDEDISSPASIPGVIGAYRLLLIFPVEYFTRSSRAEFARRAFWIDRRISGLSELGASKYEHLTVLRTFLGHVLTHANTSDQSVQHMCDALDHLMSPEPLPSPHDELFVSATMNLVESLFLEVFKSSGKSTPDGILSTLRAFAQIDIEVLDGSIRTRSIVSMIKVLESNFKATSFSDEVQSGMRQLHQTLSTLTRPLMSALEIDTSTTAEHQTSLMSLWCSLLSFGRWLGVADGYASSVARRIIMKVVARRIKISAVSDRTRVAALAILLEEFRLCPESDRLSHLDFILAAYVSLYPMLGGSARQQLDGYLAKTCSGLSVSEFSHVSELLSQSLKCNGPPDERAHLLRISKILLRDHPQGTLKQMQSLFTQCLEAFVSWCGLTDGPVELRLQTLDFVAHLCNEQPAVLRLGDMGGIWSLMSRFLAGSGVHDDNTEVDIFHKLTSIISALIRLRRDLVIHTLPHLGSVLCQLLMSLRIVRPNLGAKQTLLVTDTQPRWLNAKHPLGVEEVKALGRLCETLTSKTMVRNNSSTLDMQKAESLVKPFSKHAAYVLKAYITAMNDPLCLLPSEHRKELQRGLYALCSMMSDHSRDALMVGGLDAGGKSTLKSLWKEYEKQRYVGKG</sequence>
<name>A0A9P3PJA8_LYOSH</name>
<keyword evidence="3" id="KW-1185">Reference proteome</keyword>
<gene>
    <name evidence="2" type="ORF">LshimejAT787_0306650</name>
</gene>
<feature type="domain" description="Nucleolar 27S pre-rRNA processing Urb2/Npa2 C-terminal" evidence="1">
    <location>
        <begin position="1192"/>
        <end position="1421"/>
    </location>
</feature>
<accession>A0A9P3PJA8</accession>
<dbReference type="InterPro" id="IPR016024">
    <property type="entry name" value="ARM-type_fold"/>
</dbReference>
<dbReference type="PANTHER" id="PTHR15682:SF2">
    <property type="entry name" value="UNHEALTHY RIBOSOME BIOGENESIS PROTEIN 2 HOMOLOG"/>
    <property type="match status" value="1"/>
</dbReference>
<reference evidence="2" key="1">
    <citation type="submission" date="2022-07" db="EMBL/GenBank/DDBJ databases">
        <title>The genome of Lyophyllum shimeji provides insight into the initial evolution of ectomycorrhizal fungal genome.</title>
        <authorList>
            <person name="Kobayashi Y."/>
            <person name="Shibata T."/>
            <person name="Hirakawa H."/>
            <person name="Shigenobu S."/>
            <person name="Nishiyama T."/>
            <person name="Yamada A."/>
            <person name="Hasebe M."/>
            <person name="Kawaguchi M."/>
        </authorList>
    </citation>
    <scope>NUCLEOTIDE SEQUENCE</scope>
    <source>
        <strain evidence="2">AT787</strain>
    </source>
</reference>
<dbReference type="OrthoDB" id="160374at2759"/>
<organism evidence="2 3">
    <name type="scientific">Lyophyllum shimeji</name>
    <name type="common">Hon-shimeji</name>
    <name type="synonym">Tricholoma shimeji</name>
    <dbReference type="NCBI Taxonomy" id="47721"/>
    <lineage>
        <taxon>Eukaryota</taxon>
        <taxon>Fungi</taxon>
        <taxon>Dikarya</taxon>
        <taxon>Basidiomycota</taxon>
        <taxon>Agaricomycotina</taxon>
        <taxon>Agaricomycetes</taxon>
        <taxon>Agaricomycetidae</taxon>
        <taxon>Agaricales</taxon>
        <taxon>Tricholomatineae</taxon>
        <taxon>Lyophyllaceae</taxon>
        <taxon>Lyophyllum</taxon>
    </lineage>
</organism>
<dbReference type="EMBL" id="BRPK01000003">
    <property type="protein sequence ID" value="GLB36377.1"/>
    <property type="molecule type" value="Genomic_DNA"/>
</dbReference>